<evidence type="ECO:0000256" key="1">
    <source>
        <dbReference type="SAM" id="MobiDB-lite"/>
    </source>
</evidence>
<feature type="compositionally biased region" description="Basic residues" evidence="1">
    <location>
        <begin position="285"/>
        <end position="295"/>
    </location>
</feature>
<protein>
    <recommendedName>
        <fullName evidence="4">F-box domain-containing protein</fullName>
    </recommendedName>
</protein>
<name>A0A7U2F128_PHANO</name>
<accession>A0A7U2F128</accession>
<dbReference type="OrthoDB" id="3678099at2759"/>
<dbReference type="EMBL" id="CP069028">
    <property type="protein sequence ID" value="QRC96546.1"/>
    <property type="molecule type" value="Genomic_DNA"/>
</dbReference>
<sequence length="309" mass="35206">MSKSSSKVPGRPAKRAKKSNITIIPEQLSNSGLGFLDLPAELRNWVYDYVAHDDDPDDRPPALHYHPHAGPQTHTTSRAPLRQGFALTQTCRLIRYEYLPIYQSHARVACSFQSLRACCIDKDGSGPQLVLPLGKTSVEYRMKVRAPDENGRLGRLVYDTEETDLLAIMSAVQRTPNLHLEFNPSIWTDIGAVLNIQDNPTWSKALDEKIQRIRLLPESVHFRPVVAFEVKEGYAEAWMARKFHPSNTYPFRPLILTPVKDAWLRKIGLGGHLDARVVQVYRQHPHPLRRSPGTRKTREARLSLETRLR</sequence>
<gene>
    <name evidence="2" type="ORF">JI435_014550</name>
</gene>
<feature type="compositionally biased region" description="Basic and acidic residues" evidence="1">
    <location>
        <begin position="296"/>
        <end position="309"/>
    </location>
</feature>
<dbReference type="Proteomes" id="UP000663193">
    <property type="component" value="Chromosome 6"/>
</dbReference>
<proteinExistence type="predicted"/>
<evidence type="ECO:0008006" key="4">
    <source>
        <dbReference type="Google" id="ProtNLM"/>
    </source>
</evidence>
<reference evidence="3" key="1">
    <citation type="journal article" date="2021" name="BMC Genomics">
        <title>Chromosome-level genome assembly and manually-curated proteome of model necrotroph Parastagonospora nodorum Sn15 reveals a genome-wide trove of candidate effector homologs, and redundancy of virulence-related functions within an accessory chromosome.</title>
        <authorList>
            <person name="Bertazzoni S."/>
            <person name="Jones D.A.B."/>
            <person name="Phan H.T."/>
            <person name="Tan K.-C."/>
            <person name="Hane J.K."/>
        </authorList>
    </citation>
    <scope>NUCLEOTIDE SEQUENCE [LARGE SCALE GENOMIC DNA]</scope>
    <source>
        <strain evidence="3">SN15 / ATCC MYA-4574 / FGSC 10173)</strain>
    </source>
</reference>
<evidence type="ECO:0000313" key="2">
    <source>
        <dbReference type="EMBL" id="QRC96546.1"/>
    </source>
</evidence>
<feature type="region of interest" description="Disordered" evidence="1">
    <location>
        <begin position="57"/>
        <end position="81"/>
    </location>
</feature>
<keyword evidence="3" id="KW-1185">Reference proteome</keyword>
<organism evidence="2 3">
    <name type="scientific">Phaeosphaeria nodorum (strain SN15 / ATCC MYA-4574 / FGSC 10173)</name>
    <name type="common">Glume blotch fungus</name>
    <name type="synonym">Parastagonospora nodorum</name>
    <dbReference type="NCBI Taxonomy" id="321614"/>
    <lineage>
        <taxon>Eukaryota</taxon>
        <taxon>Fungi</taxon>
        <taxon>Dikarya</taxon>
        <taxon>Ascomycota</taxon>
        <taxon>Pezizomycotina</taxon>
        <taxon>Dothideomycetes</taxon>
        <taxon>Pleosporomycetidae</taxon>
        <taxon>Pleosporales</taxon>
        <taxon>Pleosporineae</taxon>
        <taxon>Phaeosphaeriaceae</taxon>
        <taxon>Parastagonospora</taxon>
    </lineage>
</organism>
<dbReference type="AlphaFoldDB" id="A0A7U2F128"/>
<evidence type="ECO:0000313" key="3">
    <source>
        <dbReference type="Proteomes" id="UP000663193"/>
    </source>
</evidence>
<feature type="region of interest" description="Disordered" evidence="1">
    <location>
        <begin position="285"/>
        <end position="309"/>
    </location>
</feature>
<dbReference type="VEuPathDB" id="FungiDB:JI435_014550"/>